<evidence type="ECO:0000313" key="2">
    <source>
        <dbReference type="Proteomes" id="UP000000322"/>
    </source>
</evidence>
<dbReference type="HOGENOM" id="CLU_1276863_0_0_11"/>
<dbReference type="Proteomes" id="UP000000322">
    <property type="component" value="Chromosome"/>
</dbReference>
<dbReference type="OrthoDB" id="9854602at2"/>
<name>D1BFM4_SANKS</name>
<proteinExistence type="predicted"/>
<dbReference type="KEGG" id="ske:Sked_36410"/>
<reference evidence="1 2" key="1">
    <citation type="journal article" date="2009" name="Stand. Genomic Sci.">
        <title>Complete genome sequence of Sanguibacter keddieii type strain (ST-74).</title>
        <authorList>
            <person name="Ivanova N."/>
            <person name="Sikorski J."/>
            <person name="Sims D."/>
            <person name="Brettin T."/>
            <person name="Detter J.C."/>
            <person name="Han C."/>
            <person name="Lapidus A."/>
            <person name="Copeland A."/>
            <person name="Glavina Del Rio T."/>
            <person name="Nolan M."/>
            <person name="Chen F."/>
            <person name="Lucas S."/>
            <person name="Tice H."/>
            <person name="Cheng J.F."/>
            <person name="Bruce D."/>
            <person name="Goodwin L."/>
            <person name="Pitluck S."/>
            <person name="Pati A."/>
            <person name="Mavromatis K."/>
            <person name="Chen A."/>
            <person name="Palaniappan K."/>
            <person name="D'haeseleer P."/>
            <person name="Chain P."/>
            <person name="Bristow J."/>
            <person name="Eisen J.A."/>
            <person name="Markowitz V."/>
            <person name="Hugenholtz P."/>
            <person name="Goker M."/>
            <person name="Pukall R."/>
            <person name="Klenk H.P."/>
            <person name="Kyrpides N.C."/>
        </authorList>
    </citation>
    <scope>NUCLEOTIDE SEQUENCE [LARGE SCALE GENOMIC DNA]</scope>
    <source>
        <strain evidence="2">ATCC 51767 / DSM 10542 / NCFB 3025 / ST-74</strain>
    </source>
</reference>
<accession>D1BFM4</accession>
<protein>
    <submittedName>
        <fullName evidence="1">Uncharacterized protein</fullName>
    </submittedName>
</protein>
<dbReference type="AlphaFoldDB" id="D1BFM4"/>
<organism evidence="1 2">
    <name type="scientific">Sanguibacter keddieii (strain ATCC 51767 / DSM 10542 / NCFB 3025 / ST-74)</name>
    <dbReference type="NCBI Taxonomy" id="446469"/>
    <lineage>
        <taxon>Bacteria</taxon>
        <taxon>Bacillati</taxon>
        <taxon>Actinomycetota</taxon>
        <taxon>Actinomycetes</taxon>
        <taxon>Micrococcales</taxon>
        <taxon>Sanguibacteraceae</taxon>
        <taxon>Sanguibacter</taxon>
    </lineage>
</organism>
<dbReference type="EMBL" id="CP001819">
    <property type="protein sequence ID" value="ACZ23527.1"/>
    <property type="molecule type" value="Genomic_DNA"/>
</dbReference>
<dbReference type="RefSeq" id="WP_012868595.1">
    <property type="nucleotide sequence ID" value="NC_013521.1"/>
</dbReference>
<sequence length="216" mass="23675">MLLVVALTVVVIRVSEHQRPGFFYDQVWARVQGVRDLRDWGEAYQNRRLAADFARDAAAWPGVVRVGWPDVQVVDGDTAKLERQLASVTVVVDPDEGRVDDLAARALAQSTAAAELGLRLDVTLLVDDLELVLTDTAGPDLDLAVDVFEVARDDDRVGSATVSLAAYGETPGDMDMFYLLIRTRQEEDARPVRQDLCLLVAAADAKERRCSVGGPR</sequence>
<gene>
    <name evidence="1" type="ordered locus">Sked_36410</name>
</gene>
<evidence type="ECO:0000313" key="1">
    <source>
        <dbReference type="EMBL" id="ACZ23527.1"/>
    </source>
</evidence>
<keyword evidence="2" id="KW-1185">Reference proteome</keyword>